<name>A0A3Q9FMJ1_9BACT</name>
<evidence type="ECO:0008006" key="3">
    <source>
        <dbReference type="Google" id="ProtNLM"/>
    </source>
</evidence>
<dbReference type="Pfam" id="PF13644">
    <property type="entry name" value="DKNYY"/>
    <property type="match status" value="1"/>
</dbReference>
<evidence type="ECO:0000313" key="2">
    <source>
        <dbReference type="Proteomes" id="UP000267268"/>
    </source>
</evidence>
<evidence type="ECO:0000313" key="1">
    <source>
        <dbReference type="EMBL" id="AZQ63191.1"/>
    </source>
</evidence>
<dbReference type="OrthoDB" id="1318779at2"/>
<dbReference type="RefSeq" id="WP_126615443.1">
    <property type="nucleotide sequence ID" value="NZ_CP034562.1"/>
</dbReference>
<dbReference type="EMBL" id="CP034562">
    <property type="protein sequence ID" value="AZQ63191.1"/>
    <property type="molecule type" value="Genomic_DNA"/>
</dbReference>
<proteinExistence type="predicted"/>
<dbReference type="AlphaFoldDB" id="A0A3Q9FMJ1"/>
<dbReference type="Proteomes" id="UP000267268">
    <property type="component" value="Chromosome 1"/>
</dbReference>
<keyword evidence="2" id="KW-1185">Reference proteome</keyword>
<organism evidence="1 2">
    <name type="scientific">Flammeovirga pectinis</name>
    <dbReference type="NCBI Taxonomy" id="2494373"/>
    <lineage>
        <taxon>Bacteria</taxon>
        <taxon>Pseudomonadati</taxon>
        <taxon>Bacteroidota</taxon>
        <taxon>Cytophagia</taxon>
        <taxon>Cytophagales</taxon>
        <taxon>Flammeovirgaceae</taxon>
        <taxon>Flammeovirga</taxon>
    </lineage>
</organism>
<reference evidence="1 2" key="1">
    <citation type="submission" date="2018-12" db="EMBL/GenBank/DDBJ databases">
        <title>Flammeovirga pectinis sp. nov., isolated from the gut of the Korean scallop, Patinopecten yessoensis.</title>
        <authorList>
            <person name="Bae J.-W."/>
            <person name="Jeong Y.-S."/>
            <person name="Kang W."/>
        </authorList>
    </citation>
    <scope>NUCLEOTIDE SEQUENCE [LARGE SCALE GENOMIC DNA]</scope>
    <source>
        <strain evidence="1 2">L12M1</strain>
    </source>
</reference>
<accession>A0A3Q9FMJ1</accession>
<sequence>MSTFSIAIISIIVLTGLFLFTACMPFSGPVNKTLSDSYYYNRTKDAIHYSPMGNWFELGNTKMNADVGTFEVLSQKYGKDKNNIYFKSIAITNEVDYSSFRVQEHLVYDKNNVYIPFDDLRLNSTYSNDSSKQLLEIKGANPSTFENIDYNWNKDDKLFFYNYLPVDVDYATFQILNEVGSKDKNNVYLHKDNEIIISVIDIESVKAIDDHYLVDKDNVYSFKGWIENSEDALTILPIINSKTLKVLEYDYLLVDDKVYHENILIPNADRASFKFWNNTFYGSDKNTIYYLGTPIVGVDLATFFVYKYQAYSKDKNNAYYEGNKIEGVDLATFGPKDEDGIGLFKDKNNTYRGNEIVND</sequence>
<protein>
    <recommendedName>
        <fullName evidence="3">DKNYY family protein</fullName>
    </recommendedName>
</protein>
<dbReference type="KEGG" id="fll:EI427_13360"/>
<gene>
    <name evidence="1" type="ORF">EI427_13360</name>
</gene>
<dbReference type="InterPro" id="IPR027375">
    <property type="entry name" value="DKNYY"/>
</dbReference>